<protein>
    <submittedName>
        <fullName evidence="5">Bacterial DNA polymerase III alpha subunit</fullName>
    </submittedName>
</protein>
<dbReference type="PANTHER" id="PTHR32294">
    <property type="entry name" value="DNA POLYMERASE III SUBUNIT ALPHA"/>
    <property type="match status" value="1"/>
</dbReference>
<evidence type="ECO:0000259" key="4">
    <source>
        <dbReference type="Pfam" id="PF07733"/>
    </source>
</evidence>
<dbReference type="EMBL" id="JAOB01000093">
    <property type="protein sequence ID" value="EUA06752.1"/>
    <property type="molecule type" value="Genomic_DNA"/>
</dbReference>
<dbReference type="Gene3D" id="3.20.20.140">
    <property type="entry name" value="Metal-dependent hydrolases"/>
    <property type="match status" value="1"/>
</dbReference>
<dbReference type="GO" id="GO:0008408">
    <property type="term" value="F:3'-5' exonuclease activity"/>
    <property type="evidence" value="ECO:0007669"/>
    <property type="project" value="InterPro"/>
</dbReference>
<dbReference type="PANTHER" id="PTHR32294:SF4">
    <property type="entry name" value="ERROR-PRONE DNA POLYMERASE"/>
    <property type="match status" value="1"/>
</dbReference>
<keyword evidence="2" id="KW-0227">DNA damage</keyword>
<feature type="domain" description="Bacterial DNA polymerase III alpha subunit NTPase" evidence="4">
    <location>
        <begin position="133"/>
        <end position="303"/>
    </location>
</feature>
<dbReference type="InterPro" id="IPR004805">
    <property type="entry name" value="DnaE2/DnaE/PolC"/>
</dbReference>
<name>X7YHV6_MYCXE</name>
<accession>X7YHV6</accession>
<evidence type="ECO:0000256" key="1">
    <source>
        <dbReference type="ARBA" id="ARBA00022490"/>
    </source>
</evidence>
<comment type="caution">
    <text evidence="5">The sequence shown here is derived from an EMBL/GenBank/DDBJ whole genome shotgun (WGS) entry which is preliminary data.</text>
</comment>
<reference evidence="5" key="1">
    <citation type="submission" date="2014-01" db="EMBL/GenBank/DDBJ databases">
        <authorList>
            <person name="Brown-Elliot B."/>
            <person name="Wallace R."/>
            <person name="Lenaerts A."/>
            <person name="Ordway D."/>
            <person name="DeGroote M.A."/>
            <person name="Parker T."/>
            <person name="Sizemore C."/>
            <person name="Tallon L.J."/>
            <person name="Sadzewicz L.K."/>
            <person name="Sengamalay N."/>
            <person name="Fraser C.M."/>
            <person name="Hine E."/>
            <person name="Shefchek K.A."/>
            <person name="Das S.P."/>
            <person name="Tettelin H."/>
        </authorList>
    </citation>
    <scope>NUCLEOTIDE SEQUENCE [LARGE SCALE GENOMIC DNA]</scope>
    <source>
        <strain evidence="5">4042</strain>
    </source>
</reference>
<organism evidence="5">
    <name type="scientific">Mycobacterium xenopi 4042</name>
    <dbReference type="NCBI Taxonomy" id="1299334"/>
    <lineage>
        <taxon>Bacteria</taxon>
        <taxon>Bacillati</taxon>
        <taxon>Actinomycetota</taxon>
        <taxon>Actinomycetes</taxon>
        <taxon>Mycobacteriales</taxon>
        <taxon>Mycobacteriaceae</taxon>
        <taxon>Mycobacterium</taxon>
    </lineage>
</organism>
<proteinExistence type="predicted"/>
<keyword evidence="3" id="KW-0234">DNA repair</keyword>
<dbReference type="InterPro" id="IPR011708">
    <property type="entry name" value="DNA_pol3_alpha_NTPase_dom"/>
</dbReference>
<evidence type="ECO:0000313" key="5">
    <source>
        <dbReference type="EMBL" id="EUA06752.1"/>
    </source>
</evidence>
<dbReference type="PATRIC" id="fig|1299334.3.peg.10074"/>
<dbReference type="Pfam" id="PF07733">
    <property type="entry name" value="DNA_pol3_alpha"/>
    <property type="match status" value="1"/>
</dbReference>
<dbReference type="AlphaFoldDB" id="X7YHV6"/>
<keyword evidence="1" id="KW-0963">Cytoplasm</keyword>
<sequence length="315" mass="34565">MDRFGSDRVSIELTHHGQPLDDERNVALAALAPRFKVSVVATTGAHFAAPSRARLAMAMGAIRPGNPWTRPSAGWPRWVAHTCAPGRRWPGCSRGARGGDRRLGLAEQCAFGLALIAPQLPPFDVPAGHTEDSWLRELVMAGARDRYGAPDSAPQAYAQIEHELNVIAQLKFPGYFLVVYDITRFCRENNILCQGRGSAANSAVCYALGVTAVDPVANELLFERFLSPARDGPPDIDIDIESDQREKVIQYVYDKYGRDYAAQVANVITYRGRIAVRDMARALGFSQGQQDAWSKQISQWNGLADAPISKAFPSR</sequence>
<evidence type="ECO:0000256" key="2">
    <source>
        <dbReference type="ARBA" id="ARBA00022763"/>
    </source>
</evidence>
<evidence type="ECO:0000256" key="3">
    <source>
        <dbReference type="ARBA" id="ARBA00023204"/>
    </source>
</evidence>
<dbReference type="GO" id="GO:0006281">
    <property type="term" value="P:DNA repair"/>
    <property type="evidence" value="ECO:0007669"/>
    <property type="project" value="UniProtKB-KW"/>
</dbReference>
<gene>
    <name evidence="5" type="ORF">I553_0491</name>
</gene>
<dbReference type="GO" id="GO:0006260">
    <property type="term" value="P:DNA replication"/>
    <property type="evidence" value="ECO:0007669"/>
    <property type="project" value="InterPro"/>
</dbReference>